<evidence type="ECO:0000313" key="2">
    <source>
        <dbReference type="Proteomes" id="UP001238179"/>
    </source>
</evidence>
<organism evidence="1 2">
    <name type="scientific">Mesoterricola silvestris</name>
    <dbReference type="NCBI Taxonomy" id="2927979"/>
    <lineage>
        <taxon>Bacteria</taxon>
        <taxon>Pseudomonadati</taxon>
        <taxon>Acidobacteriota</taxon>
        <taxon>Holophagae</taxon>
        <taxon>Holophagales</taxon>
        <taxon>Holophagaceae</taxon>
        <taxon>Mesoterricola</taxon>
    </lineage>
</organism>
<dbReference type="Proteomes" id="UP001238179">
    <property type="component" value="Chromosome"/>
</dbReference>
<sequence length="382" mass="42872">MSNSDRTIDNAYAIRMMLQRLCVASMKVALGCRDKRGLFQILFQEPARIGIRLGPKELEEWAMGPEESVSMTFDDRGFRYETVLAYIGPSDLEGVPCAAFTLPRTLRRADDNRLAHFAPDVAPLVTFSNSRNAVLDGEIRGFGNDGFELSLRDSSQKIEEVLRMGEESTLDLALEDGLLLTASARVAYFGANFVGMKFTERVDKTLLGQYRTWLDTQQRIQAQRDSESFESGRAPAKAANLPQARLWVDRHPTILILTEREEFARHMSEALGRKFGVISLDYITGPVRPFLKPFGEDEAGWGRVKLILIHNHLRLASPLELCRQVVEQEKCNLPIILAGTDEDEGLKRNRALAAGAVDFLPVAPFKILSVLRKLDETLKLFS</sequence>
<evidence type="ECO:0000313" key="1">
    <source>
        <dbReference type="EMBL" id="BDU70885.1"/>
    </source>
</evidence>
<keyword evidence="2" id="KW-1185">Reference proteome</keyword>
<accession>A0AA48GK40</accession>
<protein>
    <submittedName>
        <fullName evidence="1">Uncharacterized protein</fullName>
    </submittedName>
</protein>
<gene>
    <name evidence="1" type="ORF">METEAL_00590</name>
</gene>
<dbReference type="KEGG" id="msil:METEAL_00590"/>
<dbReference type="EMBL" id="AP027080">
    <property type="protein sequence ID" value="BDU70885.1"/>
    <property type="molecule type" value="Genomic_DNA"/>
</dbReference>
<proteinExistence type="predicted"/>
<dbReference type="RefSeq" id="WP_316413786.1">
    <property type="nucleotide sequence ID" value="NZ_AP027080.1"/>
</dbReference>
<name>A0AA48GK40_9BACT</name>
<dbReference type="AlphaFoldDB" id="A0AA48GK40"/>
<reference evidence="2" key="1">
    <citation type="journal article" date="2023" name="Int. J. Syst. Evol. Microbiol.">
        <title>Mesoterricola silvestris gen. nov., sp. nov., Mesoterricola sediminis sp. nov., Geothrix oryzae sp. nov., Geothrix edaphica sp. nov., Geothrix rubra sp. nov., and Geothrix limicola sp. nov., six novel members of Acidobacteriota isolated from soils.</title>
        <authorList>
            <person name="Itoh H."/>
            <person name="Sugisawa Y."/>
            <person name="Mise K."/>
            <person name="Xu Z."/>
            <person name="Kuniyasu M."/>
            <person name="Ushijima N."/>
            <person name="Kawano K."/>
            <person name="Kobayashi E."/>
            <person name="Shiratori Y."/>
            <person name="Masuda Y."/>
            <person name="Senoo K."/>
        </authorList>
    </citation>
    <scope>NUCLEOTIDE SEQUENCE [LARGE SCALE GENOMIC DNA]</scope>
    <source>
        <strain evidence="2">W79</strain>
    </source>
</reference>